<gene>
    <name evidence="2" type="ORF">ACFQDI_24380</name>
</gene>
<sequence length="346" mass="36086">MNIPVPYELNGRRRCLLVQDGETISVGRGTACSIQVSGEAVAEVELKAQMVNRCEVAVVHPANGGVPYAQPLPWKMTLGGTELQIIRPARPAADAAVPEDRDMVVQGLRAGEMPVILRQAVPLLVGSGAECQVVISDAGCPPCLLALWAAPGGKVQVQLLDDSATVGWLGRAGEKEAVLEPPLSLSINGRMLLLSNSAAASAQALVARPLVSGAAVLPKVSAILPKSADSGPKIISKQAPAETPKEEAARSGQKTILHVEAPAHRPVVVQQAIAPASSEAAPLTMEEAQKAHTRHASPTAFIICSWLQVGMTYAVAFLPQQTVELWIAAGGMLVLTLLLGLAALLK</sequence>
<comment type="caution">
    <text evidence="2">The sequence shown here is derived from an EMBL/GenBank/DDBJ whole genome shotgun (WGS) entry which is preliminary data.</text>
</comment>
<keyword evidence="3" id="KW-1185">Reference proteome</keyword>
<keyword evidence="1" id="KW-0472">Membrane</keyword>
<evidence type="ECO:0000313" key="3">
    <source>
        <dbReference type="Proteomes" id="UP001596052"/>
    </source>
</evidence>
<feature type="transmembrane region" description="Helical" evidence="1">
    <location>
        <begin position="325"/>
        <end position="345"/>
    </location>
</feature>
<evidence type="ECO:0000313" key="2">
    <source>
        <dbReference type="EMBL" id="MFC5458030.1"/>
    </source>
</evidence>
<protein>
    <submittedName>
        <fullName evidence="2">Uncharacterized protein</fullName>
    </submittedName>
</protein>
<dbReference type="EMBL" id="JBHSMQ010000015">
    <property type="protein sequence ID" value="MFC5458030.1"/>
    <property type="molecule type" value="Genomic_DNA"/>
</dbReference>
<keyword evidence="1" id="KW-1133">Transmembrane helix</keyword>
<evidence type="ECO:0000256" key="1">
    <source>
        <dbReference type="SAM" id="Phobius"/>
    </source>
</evidence>
<name>A0ABW0KWV5_9BACT</name>
<accession>A0ABW0KWV5</accession>
<proteinExistence type="predicted"/>
<keyword evidence="1" id="KW-0812">Transmembrane</keyword>
<dbReference type="RefSeq" id="WP_377171958.1">
    <property type="nucleotide sequence ID" value="NZ_JBHSMQ010000015.1"/>
</dbReference>
<reference evidence="3" key="1">
    <citation type="journal article" date="2019" name="Int. J. Syst. Evol. Microbiol.">
        <title>The Global Catalogue of Microorganisms (GCM) 10K type strain sequencing project: providing services to taxonomists for standard genome sequencing and annotation.</title>
        <authorList>
            <consortium name="The Broad Institute Genomics Platform"/>
            <consortium name="The Broad Institute Genome Sequencing Center for Infectious Disease"/>
            <person name="Wu L."/>
            <person name="Ma J."/>
        </authorList>
    </citation>
    <scope>NUCLEOTIDE SEQUENCE [LARGE SCALE GENOMIC DNA]</scope>
    <source>
        <strain evidence="3">CGMCC 4.1469</strain>
    </source>
</reference>
<organism evidence="2 3">
    <name type="scientific">Prosthecobacter fluviatilis</name>
    <dbReference type="NCBI Taxonomy" id="445931"/>
    <lineage>
        <taxon>Bacteria</taxon>
        <taxon>Pseudomonadati</taxon>
        <taxon>Verrucomicrobiota</taxon>
        <taxon>Verrucomicrobiia</taxon>
        <taxon>Verrucomicrobiales</taxon>
        <taxon>Verrucomicrobiaceae</taxon>
        <taxon>Prosthecobacter</taxon>
    </lineage>
</organism>
<dbReference type="Proteomes" id="UP001596052">
    <property type="component" value="Unassembled WGS sequence"/>
</dbReference>